<proteinExistence type="predicted"/>
<organism evidence="1 2">
    <name type="scientific">Equus caballus</name>
    <name type="common">Horse</name>
    <dbReference type="NCBI Taxonomy" id="9796"/>
    <lineage>
        <taxon>Eukaryota</taxon>
        <taxon>Metazoa</taxon>
        <taxon>Chordata</taxon>
        <taxon>Craniata</taxon>
        <taxon>Vertebrata</taxon>
        <taxon>Euteleostomi</taxon>
        <taxon>Mammalia</taxon>
        <taxon>Eutheria</taxon>
        <taxon>Laurasiatheria</taxon>
        <taxon>Perissodactyla</taxon>
        <taxon>Equidae</taxon>
        <taxon>Equus</taxon>
    </lineage>
</organism>
<evidence type="ECO:0000313" key="1">
    <source>
        <dbReference type="Ensembl" id="ENSECAP00000088845.1"/>
    </source>
</evidence>
<evidence type="ECO:0000313" key="2">
    <source>
        <dbReference type="Proteomes" id="UP000002281"/>
    </source>
</evidence>
<keyword evidence="2" id="KW-1185">Reference proteome</keyword>
<sequence length="68" mass="8021">MGLTLPERRVLSFTWEKILESLPQRLRILILMPQIINGKAIVTFCEILKRQIVLLKNINYSCPFWFSS</sequence>
<dbReference type="AlphaFoldDB" id="A0A9L0TNX6"/>
<name>A0A9L0TNX6_HORSE</name>
<reference evidence="1 2" key="1">
    <citation type="journal article" date="2009" name="Science">
        <title>Genome sequence, comparative analysis, and population genetics of the domestic horse.</title>
        <authorList>
            <consortium name="Broad Institute Genome Sequencing Platform"/>
            <consortium name="Broad Institute Whole Genome Assembly Team"/>
            <person name="Wade C.M."/>
            <person name="Giulotto E."/>
            <person name="Sigurdsson S."/>
            <person name="Zoli M."/>
            <person name="Gnerre S."/>
            <person name="Imsland F."/>
            <person name="Lear T.L."/>
            <person name="Adelson D.L."/>
            <person name="Bailey E."/>
            <person name="Bellone R.R."/>
            <person name="Bloecker H."/>
            <person name="Distl O."/>
            <person name="Edgar R.C."/>
            <person name="Garber M."/>
            <person name="Leeb T."/>
            <person name="Mauceli E."/>
            <person name="MacLeod J.N."/>
            <person name="Penedo M.C.T."/>
            <person name="Raison J.M."/>
            <person name="Sharpe T."/>
            <person name="Vogel J."/>
            <person name="Andersson L."/>
            <person name="Antczak D.F."/>
            <person name="Biagi T."/>
            <person name="Binns M.M."/>
            <person name="Chowdhary B.P."/>
            <person name="Coleman S.J."/>
            <person name="Della Valle G."/>
            <person name="Fryc S."/>
            <person name="Guerin G."/>
            <person name="Hasegawa T."/>
            <person name="Hill E.W."/>
            <person name="Jurka J."/>
            <person name="Kiialainen A."/>
            <person name="Lindgren G."/>
            <person name="Liu J."/>
            <person name="Magnani E."/>
            <person name="Mickelson J.R."/>
            <person name="Murray J."/>
            <person name="Nergadze S.G."/>
            <person name="Onofrio R."/>
            <person name="Pedroni S."/>
            <person name="Piras M.F."/>
            <person name="Raudsepp T."/>
            <person name="Rocchi M."/>
            <person name="Roeed K.H."/>
            <person name="Ryder O.A."/>
            <person name="Searle S."/>
            <person name="Skow L."/>
            <person name="Swinburne J.E."/>
            <person name="Syvaenen A.C."/>
            <person name="Tozaki T."/>
            <person name="Valberg S.J."/>
            <person name="Vaudin M."/>
            <person name="White J.R."/>
            <person name="Zody M.C."/>
            <person name="Lander E.S."/>
            <person name="Lindblad-Toh K."/>
        </authorList>
    </citation>
    <scope>NUCLEOTIDE SEQUENCE [LARGE SCALE GENOMIC DNA]</scope>
    <source>
        <strain evidence="1 2">Thoroughbred</strain>
    </source>
</reference>
<accession>A0A9L0TNX6</accession>
<reference evidence="1" key="3">
    <citation type="submission" date="2025-09" db="UniProtKB">
        <authorList>
            <consortium name="Ensembl"/>
        </authorList>
    </citation>
    <scope>IDENTIFICATION</scope>
    <source>
        <strain evidence="1">Thoroughbred</strain>
    </source>
</reference>
<protein>
    <submittedName>
        <fullName evidence="1">Uncharacterized protein</fullName>
    </submittedName>
</protein>
<dbReference type="Ensembl" id="ENSECAT00000085654.1">
    <property type="protein sequence ID" value="ENSECAP00000088845.1"/>
    <property type="gene ID" value="ENSECAG00000045826.1"/>
</dbReference>
<dbReference type="Proteomes" id="UP000002281">
    <property type="component" value="Chromosome 3"/>
</dbReference>
<reference evidence="1" key="2">
    <citation type="submission" date="2025-08" db="UniProtKB">
        <authorList>
            <consortium name="Ensembl"/>
        </authorList>
    </citation>
    <scope>IDENTIFICATION</scope>
    <source>
        <strain evidence="1">Thoroughbred</strain>
    </source>
</reference>
<dbReference type="GeneTree" id="ENSGT00950000185288"/>